<accession>A0ABM8EGV8</accession>
<keyword evidence="1 3" id="KW-0597">Phosphoprotein</keyword>
<feature type="modified residue" description="4-aspartylphosphate" evidence="3">
    <location>
        <position position="54"/>
    </location>
</feature>
<dbReference type="CDD" id="cd00156">
    <property type="entry name" value="REC"/>
    <property type="match status" value="1"/>
</dbReference>
<evidence type="ECO:0000256" key="1">
    <source>
        <dbReference type="ARBA" id="ARBA00022553"/>
    </source>
</evidence>
<dbReference type="RefSeq" id="WP_282001630.1">
    <property type="nucleotide sequence ID" value="NZ_AP027151.1"/>
</dbReference>
<dbReference type="EMBL" id="AP027151">
    <property type="protein sequence ID" value="BDV41627.1"/>
    <property type="molecule type" value="Genomic_DNA"/>
</dbReference>
<keyword evidence="2" id="KW-0902">Two-component regulatory system</keyword>
<feature type="domain" description="Response regulatory" evidence="4">
    <location>
        <begin position="5"/>
        <end position="119"/>
    </location>
</feature>
<dbReference type="Pfam" id="PF00072">
    <property type="entry name" value="Response_reg"/>
    <property type="match status" value="1"/>
</dbReference>
<dbReference type="Proteomes" id="UP001317705">
    <property type="component" value="Chromosome"/>
</dbReference>
<evidence type="ECO:0000256" key="3">
    <source>
        <dbReference type="PROSITE-ProRule" id="PRU00169"/>
    </source>
</evidence>
<keyword evidence="6" id="KW-1185">Reference proteome</keyword>
<protein>
    <submittedName>
        <fullName evidence="5">Response regulator</fullName>
    </submittedName>
</protein>
<dbReference type="InterPro" id="IPR050595">
    <property type="entry name" value="Bact_response_regulator"/>
</dbReference>
<reference evidence="5 6" key="1">
    <citation type="submission" date="2022-12" db="EMBL/GenBank/DDBJ databases">
        <title>Polyphasic characterization of Geotalea uranireducens NIT-SL11 newly isolated from a complex of sewage sludge and microbially reduced graphene oxide.</title>
        <authorList>
            <person name="Xie L."/>
            <person name="Yoshida N."/>
            <person name="Meng L."/>
        </authorList>
    </citation>
    <scope>NUCLEOTIDE SEQUENCE [LARGE SCALE GENOMIC DNA]</scope>
    <source>
        <strain evidence="5 6">NIT-SL11</strain>
    </source>
</reference>
<dbReference type="PANTHER" id="PTHR44591:SF14">
    <property type="entry name" value="PROTEIN PILG"/>
    <property type="match status" value="1"/>
</dbReference>
<dbReference type="InterPro" id="IPR001789">
    <property type="entry name" value="Sig_transdc_resp-reg_receiver"/>
</dbReference>
<evidence type="ECO:0000313" key="6">
    <source>
        <dbReference type="Proteomes" id="UP001317705"/>
    </source>
</evidence>
<name>A0ABM8EGV8_9BACT</name>
<evidence type="ECO:0000313" key="5">
    <source>
        <dbReference type="EMBL" id="BDV41627.1"/>
    </source>
</evidence>
<dbReference type="InterPro" id="IPR011006">
    <property type="entry name" value="CheY-like_superfamily"/>
</dbReference>
<dbReference type="Gene3D" id="3.40.50.2300">
    <property type="match status" value="1"/>
</dbReference>
<proteinExistence type="predicted"/>
<dbReference type="SMART" id="SM00448">
    <property type="entry name" value="REC"/>
    <property type="match status" value="1"/>
</dbReference>
<dbReference type="PROSITE" id="PS50110">
    <property type="entry name" value="RESPONSE_REGULATORY"/>
    <property type="match status" value="1"/>
</dbReference>
<dbReference type="SUPFAM" id="SSF52172">
    <property type="entry name" value="CheY-like"/>
    <property type="match status" value="1"/>
</dbReference>
<sequence>MITRDILVVDDDIAYLYLFSLFLKSEGFDVAAAQDGIKALGTMENCNFRIVITDFNMPEMNGLDLAIKVRERHPETRVVLVTADDLPKLLKVAVDTGIIEIFSKPVDLKKLVKTVLTVITGIPNIRLGK</sequence>
<organism evidence="5 6">
    <name type="scientific">Geotalea uraniireducens</name>
    <dbReference type="NCBI Taxonomy" id="351604"/>
    <lineage>
        <taxon>Bacteria</taxon>
        <taxon>Pseudomonadati</taxon>
        <taxon>Thermodesulfobacteriota</taxon>
        <taxon>Desulfuromonadia</taxon>
        <taxon>Geobacterales</taxon>
        <taxon>Geobacteraceae</taxon>
        <taxon>Geotalea</taxon>
    </lineage>
</organism>
<evidence type="ECO:0000256" key="2">
    <source>
        <dbReference type="ARBA" id="ARBA00023012"/>
    </source>
</evidence>
<dbReference type="PANTHER" id="PTHR44591">
    <property type="entry name" value="STRESS RESPONSE REGULATOR PROTEIN 1"/>
    <property type="match status" value="1"/>
</dbReference>
<gene>
    <name evidence="5" type="ORF">GURASL_05500</name>
</gene>
<evidence type="ECO:0000259" key="4">
    <source>
        <dbReference type="PROSITE" id="PS50110"/>
    </source>
</evidence>